<keyword evidence="3" id="KW-1185">Reference proteome</keyword>
<proteinExistence type="predicted"/>
<protein>
    <recommendedName>
        <fullName evidence="1">DUF8021 domain-containing protein</fullName>
    </recommendedName>
</protein>
<accession>A0ABP8P6F1</accession>
<dbReference type="Pfam" id="PF26061">
    <property type="entry name" value="DUF8021"/>
    <property type="match status" value="1"/>
</dbReference>
<feature type="domain" description="DUF8021" evidence="1">
    <location>
        <begin position="5"/>
        <end position="114"/>
    </location>
</feature>
<dbReference type="Proteomes" id="UP001501183">
    <property type="component" value="Unassembled WGS sequence"/>
</dbReference>
<name>A0ABP8P6F1_9NOCA</name>
<reference evidence="3" key="1">
    <citation type="journal article" date="2019" name="Int. J. Syst. Evol. Microbiol.">
        <title>The Global Catalogue of Microorganisms (GCM) 10K type strain sequencing project: providing services to taxonomists for standard genome sequencing and annotation.</title>
        <authorList>
            <consortium name="The Broad Institute Genomics Platform"/>
            <consortium name="The Broad Institute Genome Sequencing Center for Infectious Disease"/>
            <person name="Wu L."/>
            <person name="Ma J."/>
        </authorList>
    </citation>
    <scope>NUCLEOTIDE SEQUENCE [LARGE SCALE GENOMIC DNA]</scope>
    <source>
        <strain evidence="3">JCM 32206</strain>
    </source>
</reference>
<evidence type="ECO:0000259" key="1">
    <source>
        <dbReference type="Pfam" id="PF26061"/>
    </source>
</evidence>
<evidence type="ECO:0000313" key="2">
    <source>
        <dbReference type="EMBL" id="GAA4482769.1"/>
    </source>
</evidence>
<comment type="caution">
    <text evidence="2">The sequence shown here is derived from an EMBL/GenBank/DDBJ whole genome shotgun (WGS) entry which is preliminary data.</text>
</comment>
<dbReference type="InterPro" id="IPR058334">
    <property type="entry name" value="DUF8021"/>
</dbReference>
<evidence type="ECO:0000313" key="3">
    <source>
        <dbReference type="Proteomes" id="UP001501183"/>
    </source>
</evidence>
<sequence>MNHTDSARVAAARAYLESLITHDVSAVRLEPAALRFENGEPCGSSGAEILHELATGEQYKPLRQIRELEFREWDSNVIARYLLDLEIGEATTTVRITEHFVIKTDEIGSITAIFEPWENAG</sequence>
<dbReference type="EMBL" id="BAABFB010000050">
    <property type="protein sequence ID" value="GAA4482769.1"/>
    <property type="molecule type" value="Genomic_DNA"/>
</dbReference>
<organism evidence="2 3">
    <name type="scientific">Rhodococcus olei</name>
    <dbReference type="NCBI Taxonomy" id="2161675"/>
    <lineage>
        <taxon>Bacteria</taxon>
        <taxon>Bacillati</taxon>
        <taxon>Actinomycetota</taxon>
        <taxon>Actinomycetes</taxon>
        <taxon>Mycobacteriales</taxon>
        <taxon>Nocardiaceae</taxon>
        <taxon>Rhodococcus</taxon>
    </lineage>
</organism>
<gene>
    <name evidence="2" type="ORF">GCM10023094_33360</name>
</gene>